<evidence type="ECO:0000313" key="4">
    <source>
        <dbReference type="Proteomes" id="UP000307756"/>
    </source>
</evidence>
<keyword evidence="1" id="KW-0472">Membrane</keyword>
<dbReference type="RefSeq" id="WP_136833026.1">
    <property type="nucleotide sequence ID" value="NZ_SWBM01000005.1"/>
</dbReference>
<keyword evidence="1" id="KW-1133">Transmembrane helix</keyword>
<feature type="domain" description="DUF4185" evidence="2">
    <location>
        <begin position="59"/>
        <end position="375"/>
    </location>
</feature>
<organism evidence="3 4">
    <name type="scientific">Robertmurraya kyonggiensis</name>
    <dbReference type="NCBI Taxonomy" id="1037680"/>
    <lineage>
        <taxon>Bacteria</taxon>
        <taxon>Bacillati</taxon>
        <taxon>Bacillota</taxon>
        <taxon>Bacilli</taxon>
        <taxon>Bacillales</taxon>
        <taxon>Bacillaceae</taxon>
        <taxon>Robertmurraya</taxon>
    </lineage>
</organism>
<sequence>MLKKMTTVKKSASLIGIVVLAVGFYIFMNLQNSYSKDSPKAKIKDIEVTEIAAITGQDSVNKTEEQYDIAGTDLGSIFDMDGTFYYVFGDTFGAGSAVPPGTGPSTNWRSNTVGFSKDMDPTDGIELDGFLADESGMAKEIIPSKKTQGYHLTSIPTYGVAVAGSMYLYYMAVDAWGDPGVWVTSYSGVYKSNDAGETWAPLEQLTWEGDSNFTQVAIVKPEQNEVLGDDIYFYGVKAGRYSPIQLMKVNKNKIEDKNSYEYFTGTDTNGKPQWSSEEKEAKSILETTAGELSVVWNPDLERWIMTYINGETTNIDFVESENPWGPLTEPKVMVAQKDFPGLYGSYMHPSFIKNEGKTMYFTMSRWGTYNSYMMKAELELE</sequence>
<comment type="caution">
    <text evidence="3">The sequence shown here is derived from an EMBL/GenBank/DDBJ whole genome shotgun (WGS) entry which is preliminary data.</text>
</comment>
<dbReference type="SUPFAM" id="SSF110296">
    <property type="entry name" value="Oligoxyloglucan reducing end-specific cellobiohydrolase"/>
    <property type="match status" value="1"/>
</dbReference>
<dbReference type="EMBL" id="SWBM01000005">
    <property type="protein sequence ID" value="TKC15419.1"/>
    <property type="molecule type" value="Genomic_DNA"/>
</dbReference>
<gene>
    <name evidence="3" type="ORF">FA727_18520</name>
</gene>
<dbReference type="Proteomes" id="UP000307756">
    <property type="component" value="Unassembled WGS sequence"/>
</dbReference>
<feature type="transmembrane region" description="Helical" evidence="1">
    <location>
        <begin position="12"/>
        <end position="30"/>
    </location>
</feature>
<keyword evidence="4" id="KW-1185">Reference proteome</keyword>
<dbReference type="OrthoDB" id="284233at2"/>
<evidence type="ECO:0000313" key="3">
    <source>
        <dbReference type="EMBL" id="TKC15419.1"/>
    </source>
</evidence>
<reference evidence="3 4" key="1">
    <citation type="journal article" date="2011" name="J. Microbiol.">
        <title>Bacillus kyonggiensis sp. nov., isolated from soil of a lettuce field.</title>
        <authorList>
            <person name="Dong K."/>
            <person name="Lee S."/>
        </authorList>
    </citation>
    <scope>NUCLEOTIDE SEQUENCE [LARGE SCALE GENOMIC DNA]</scope>
    <source>
        <strain evidence="3 4">NB22</strain>
    </source>
</reference>
<keyword evidence="1" id="KW-0812">Transmembrane</keyword>
<protein>
    <submittedName>
        <fullName evidence="3">DUF4185 domain-containing protein</fullName>
    </submittedName>
</protein>
<dbReference type="Pfam" id="PF13810">
    <property type="entry name" value="DUF4185"/>
    <property type="match status" value="1"/>
</dbReference>
<proteinExistence type="predicted"/>
<evidence type="ECO:0000256" key="1">
    <source>
        <dbReference type="SAM" id="Phobius"/>
    </source>
</evidence>
<name>A0A4U1CZG2_9BACI</name>
<accession>A0A4U1CZG2</accession>
<dbReference type="AlphaFoldDB" id="A0A4U1CZG2"/>
<dbReference type="InterPro" id="IPR025442">
    <property type="entry name" value="DUF4185"/>
</dbReference>
<evidence type="ECO:0000259" key="2">
    <source>
        <dbReference type="Pfam" id="PF13810"/>
    </source>
</evidence>